<dbReference type="Proteomes" id="UP000600600">
    <property type="component" value="Unassembled WGS sequence"/>
</dbReference>
<organism evidence="5 6">
    <name type="scientific">Bacteroides difficilis</name>
    <dbReference type="NCBI Taxonomy" id="2763021"/>
    <lineage>
        <taxon>Bacteria</taxon>
        <taxon>Pseudomonadati</taxon>
        <taxon>Bacteroidota</taxon>
        <taxon>Bacteroidia</taxon>
        <taxon>Bacteroidales</taxon>
        <taxon>Bacteroidaceae</taxon>
        <taxon>Bacteroides</taxon>
    </lineage>
</organism>
<name>A0ABR7C5Z4_9BACE</name>
<dbReference type="InterPro" id="IPR017853">
    <property type="entry name" value="GH"/>
</dbReference>
<dbReference type="InterPro" id="IPR011658">
    <property type="entry name" value="PA14_dom"/>
</dbReference>
<evidence type="ECO:0000256" key="1">
    <source>
        <dbReference type="ARBA" id="ARBA00007401"/>
    </source>
</evidence>
<sequence>MKNKSQLIRWKLCNSLLLLIWLCPTWTNSLHAGNLPLALDDNISSGRFTLSLSGKGWYMWRDKQATWKNDRLYLPHEAINLTQLPANVPTGGWGTLTPAIAMPVQVPGTVEEYTTTSDNPHPDDGTGVSWWFRTINLPTHLQGKRVVLHFESVRQRAEVYLDGHLVGYDVIGESPFDVDITPAVQWGEKQQLAIRVTHPGGNFHWQDFNEMRWGAYKMIPGRSFGGIIGRVTLNALNPIHISDIYMQNQPNPQQVKAILTVRNDEKSTHHDKYNLEVVLHEKGNESQVIGTQTITLKQLKFGDNQIELTFDCPHAKLWQLESPHLYLCKAILQSSKRITLDTTTQQFGFRWFQPTGIGEDAKLVLNGRRIMLRTAISWGYWPVTGLYATPEMADRQIRTAKRLGLNMLNFHRSIGSPIVLDKADELGLLYYEEPGGFHAAGRDSFARAQANIKLTRMIKRDRSHPSLIIYNLINEWGGPKSRDKWLTTKRMNDMRQAHRIDPSRVMTFTSGWAGQEHTEEDAKAHMLPFDTTLYRKGWYDNHRAGGPATWEEGYYRSTKNNLMFTTNRTEVYMRGEEGAISTPPRLALIEKQIGLDGVTGWDGLLWKKQYIAFKKFFEQKGLQASFATIDEWTQSMGDVQLDHQGRRLQGMRMQNIGDIYAVNGWESMPYDNHSGIVDIYRNCKGHEEVFTYYTQPCYVTVSPCSQFLKLSHSVKVDFHLINENILKGNYQLVVTTISPQGKETQQLRKAVTVKGSDCYGQLLHEQLTINISQGEGMHRIKACLINETGKKCAEGEDSVLAIEDNKQLISGRGALYSSSAPNDATATYYQNQTDQPLPAFNPSMPALDWLVVTRPSLDAPHPIPEEAFCNNGQPAFKVLWFKDNDIGALAGVSSDTKIDHTFVEGEQPHKLIPANQSFSAIWKGKLKVPLTGTFLLGVSSNQGMRLSVNGKRIIDEWRNNKQQTITRPFQLEAGQEIEISVEYSQNAPSGSVQLVWSLPNSASISPQHLLDRVKKDGTTLILLKSAESWMDAIAQATGCVYKGFYSVGRNWIGGIHFVKEHPLFNGLPTNTAMGWPYQALVHEGDKRLGFYLEGDEMIVGSYRTTPFCLGSTLGIIPYGKGRIIYSTLDVVDNLLSQEPAAEVARKLFCNMLSISNW</sequence>
<dbReference type="Pfam" id="PF07691">
    <property type="entry name" value="PA14"/>
    <property type="match status" value="1"/>
</dbReference>
<evidence type="ECO:0000313" key="6">
    <source>
        <dbReference type="Proteomes" id="UP000600600"/>
    </source>
</evidence>
<evidence type="ECO:0000256" key="3">
    <source>
        <dbReference type="ARBA" id="ARBA00023295"/>
    </source>
</evidence>
<comment type="caution">
    <text evidence="5">The sequence shown here is derived from an EMBL/GenBank/DDBJ whole genome shotgun (WGS) entry which is preliminary data.</text>
</comment>
<dbReference type="InterPro" id="IPR006104">
    <property type="entry name" value="Glyco_hydro_2_N"/>
</dbReference>
<dbReference type="SUPFAM" id="SSF49785">
    <property type="entry name" value="Galactose-binding domain-like"/>
    <property type="match status" value="1"/>
</dbReference>
<evidence type="ECO:0000256" key="2">
    <source>
        <dbReference type="ARBA" id="ARBA00022801"/>
    </source>
</evidence>
<dbReference type="SUPFAM" id="SSF49303">
    <property type="entry name" value="beta-Galactosidase/glucuronidase domain"/>
    <property type="match status" value="1"/>
</dbReference>
<evidence type="ECO:0000313" key="5">
    <source>
        <dbReference type="EMBL" id="MBC5603231.1"/>
    </source>
</evidence>
<dbReference type="RefSeq" id="WP_186966070.1">
    <property type="nucleotide sequence ID" value="NZ_JACOOE010000001.1"/>
</dbReference>
<dbReference type="InterPro" id="IPR051913">
    <property type="entry name" value="GH2_Domain-Containing"/>
</dbReference>
<dbReference type="SMART" id="SM00758">
    <property type="entry name" value="PA14"/>
    <property type="match status" value="1"/>
</dbReference>
<dbReference type="Gene3D" id="2.60.120.260">
    <property type="entry name" value="Galactose-binding domain-like"/>
    <property type="match status" value="1"/>
</dbReference>
<dbReference type="Gene3D" id="2.60.40.10">
    <property type="entry name" value="Immunoglobulins"/>
    <property type="match status" value="1"/>
</dbReference>
<dbReference type="InterPro" id="IPR013783">
    <property type="entry name" value="Ig-like_fold"/>
</dbReference>
<dbReference type="SUPFAM" id="SSF51445">
    <property type="entry name" value="(Trans)glycosidases"/>
    <property type="match status" value="1"/>
</dbReference>
<gene>
    <name evidence="5" type="ORF">H8S67_00875</name>
</gene>
<dbReference type="Pfam" id="PF02837">
    <property type="entry name" value="Glyco_hydro_2_N"/>
    <property type="match status" value="1"/>
</dbReference>
<protein>
    <submittedName>
        <fullName evidence="5">Beta-galactosidase</fullName>
    </submittedName>
</protein>
<dbReference type="PANTHER" id="PTHR42732">
    <property type="entry name" value="BETA-GALACTOSIDASE"/>
    <property type="match status" value="1"/>
</dbReference>
<dbReference type="SUPFAM" id="SSF56988">
    <property type="entry name" value="Anthrax protective antigen"/>
    <property type="match status" value="1"/>
</dbReference>
<keyword evidence="2" id="KW-0378">Hydrolase</keyword>
<dbReference type="Pfam" id="PF00703">
    <property type="entry name" value="Glyco_hydro_2"/>
    <property type="match status" value="1"/>
</dbReference>
<feature type="domain" description="PA14" evidence="4">
    <location>
        <begin position="871"/>
        <end position="1014"/>
    </location>
</feature>
<reference evidence="5 6" key="1">
    <citation type="submission" date="2020-08" db="EMBL/GenBank/DDBJ databases">
        <title>Genome public.</title>
        <authorList>
            <person name="Liu C."/>
            <person name="Sun Q."/>
        </authorList>
    </citation>
    <scope>NUCLEOTIDE SEQUENCE [LARGE SCALE GENOMIC DNA]</scope>
    <source>
        <strain evidence="5 6">M27</strain>
    </source>
</reference>
<dbReference type="Gene3D" id="3.90.182.10">
    <property type="entry name" value="Toxin - Anthrax Protective Antigen,domain 1"/>
    <property type="match status" value="1"/>
</dbReference>
<dbReference type="EMBL" id="JACOOE010000001">
    <property type="protein sequence ID" value="MBC5603231.1"/>
    <property type="molecule type" value="Genomic_DNA"/>
</dbReference>
<accession>A0ABR7C5Z4</accession>
<dbReference type="Gene3D" id="3.20.20.80">
    <property type="entry name" value="Glycosidases"/>
    <property type="match status" value="1"/>
</dbReference>
<keyword evidence="6" id="KW-1185">Reference proteome</keyword>
<evidence type="ECO:0000259" key="4">
    <source>
        <dbReference type="PROSITE" id="PS51820"/>
    </source>
</evidence>
<dbReference type="InterPro" id="IPR008979">
    <property type="entry name" value="Galactose-bd-like_sf"/>
</dbReference>
<dbReference type="InterPro" id="IPR036156">
    <property type="entry name" value="Beta-gal/glucu_dom_sf"/>
</dbReference>
<dbReference type="PANTHER" id="PTHR42732:SF2">
    <property type="entry name" value="BETA-MANNOSIDASE"/>
    <property type="match status" value="1"/>
</dbReference>
<dbReference type="PROSITE" id="PS51820">
    <property type="entry name" value="PA14"/>
    <property type="match status" value="1"/>
</dbReference>
<proteinExistence type="inferred from homology"/>
<comment type="similarity">
    <text evidence="1">Belongs to the glycosyl hydrolase 2 family.</text>
</comment>
<keyword evidence="3" id="KW-0326">Glycosidase</keyword>
<dbReference type="InterPro" id="IPR037524">
    <property type="entry name" value="PA14/GLEYA"/>
</dbReference>
<dbReference type="InterPro" id="IPR006102">
    <property type="entry name" value="Ig-like_GH2"/>
</dbReference>